<evidence type="ECO:0000256" key="12">
    <source>
        <dbReference type="SAM" id="Phobius"/>
    </source>
</evidence>
<feature type="transmembrane region" description="Helical" evidence="12">
    <location>
        <begin position="6"/>
        <end position="30"/>
    </location>
</feature>
<dbReference type="GO" id="GO:0042617">
    <property type="term" value="P:paclitaxel biosynthetic process"/>
    <property type="evidence" value="ECO:0007669"/>
    <property type="project" value="UniProtKB-KW"/>
</dbReference>
<dbReference type="GO" id="GO:0020037">
    <property type="term" value="F:heme binding"/>
    <property type="evidence" value="ECO:0007669"/>
    <property type="project" value="InterPro"/>
</dbReference>
<keyword evidence="12" id="KW-0812">Transmembrane</keyword>
<dbReference type="GO" id="GO:0005506">
    <property type="term" value="F:iron ion binding"/>
    <property type="evidence" value="ECO:0007669"/>
    <property type="project" value="InterPro"/>
</dbReference>
<gene>
    <name evidence="13" type="ORF">KI387_026202</name>
</gene>
<comment type="pathway">
    <text evidence="3">Alkaloid biosynthesis; taxol biosynthesis.</text>
</comment>
<evidence type="ECO:0000256" key="5">
    <source>
        <dbReference type="ARBA" id="ARBA00022617"/>
    </source>
</evidence>
<evidence type="ECO:0000256" key="3">
    <source>
        <dbReference type="ARBA" id="ARBA00005122"/>
    </source>
</evidence>
<dbReference type="InterPro" id="IPR001128">
    <property type="entry name" value="Cyt_P450"/>
</dbReference>
<evidence type="ECO:0000313" key="13">
    <source>
        <dbReference type="EMBL" id="KAH9311167.1"/>
    </source>
</evidence>
<comment type="similarity">
    <text evidence="4">Belongs to the cytochrome P450 family.</text>
</comment>
<dbReference type="GO" id="GO:0016020">
    <property type="term" value="C:membrane"/>
    <property type="evidence" value="ECO:0007669"/>
    <property type="project" value="UniProtKB-SubCell"/>
</dbReference>
<feature type="non-terminal residue" evidence="13">
    <location>
        <position position="326"/>
    </location>
</feature>
<evidence type="ECO:0000256" key="9">
    <source>
        <dbReference type="ARBA" id="ARBA00023033"/>
    </source>
</evidence>
<dbReference type="InterPro" id="IPR036396">
    <property type="entry name" value="Cyt_P450_sf"/>
</dbReference>
<dbReference type="GO" id="GO:0004497">
    <property type="term" value="F:monooxygenase activity"/>
    <property type="evidence" value="ECO:0007669"/>
    <property type="project" value="UniProtKB-KW"/>
</dbReference>
<dbReference type="Pfam" id="PF00067">
    <property type="entry name" value="p450"/>
    <property type="match status" value="1"/>
</dbReference>
<evidence type="ECO:0000256" key="1">
    <source>
        <dbReference type="ARBA" id="ARBA00001971"/>
    </source>
</evidence>
<organism evidence="13 14">
    <name type="scientific">Taxus chinensis</name>
    <name type="common">Chinese yew</name>
    <name type="synonym">Taxus wallichiana var. chinensis</name>
    <dbReference type="NCBI Taxonomy" id="29808"/>
    <lineage>
        <taxon>Eukaryota</taxon>
        <taxon>Viridiplantae</taxon>
        <taxon>Streptophyta</taxon>
        <taxon>Embryophyta</taxon>
        <taxon>Tracheophyta</taxon>
        <taxon>Spermatophyta</taxon>
        <taxon>Pinopsida</taxon>
        <taxon>Pinidae</taxon>
        <taxon>Conifers II</taxon>
        <taxon>Cupressales</taxon>
        <taxon>Taxaceae</taxon>
        <taxon>Taxus</taxon>
    </lineage>
</organism>
<sequence>MSLVKVFSTAASLHVYSVGVGILLFLWFWYRDSKRRSKVFLPPGPRGLPIVGNLFQLGELPHHTLAHLAKKYGPIMHLRLGSVPTVVVSSPAMAREFLKTHDLVFANRPKTASAKYMGYDGRDIFFSNYGDHWRQMRKLCTLELFTAKRMETYRGVREEEVSAMICSIFSTARSELGVDLRPSLNVLTQNIICRMFGSRTYSEDREAFQEMVKERFVLGGAFCIGDYIPFLRCLDLGGFHRRMKRNHEIFDDFAVKVIEEHIQLRRTSKLGVAQPERVKDLVDVLLDMAEQDQRITTLYIKTVILDMVTAAMETSATTIEWAMSEL</sequence>
<dbReference type="SUPFAM" id="SSF48264">
    <property type="entry name" value="Cytochrome P450"/>
    <property type="match status" value="1"/>
</dbReference>
<dbReference type="Proteomes" id="UP000824469">
    <property type="component" value="Unassembled WGS sequence"/>
</dbReference>
<comment type="cofactor">
    <cofactor evidence="1">
        <name>heme</name>
        <dbReference type="ChEBI" id="CHEBI:30413"/>
    </cofactor>
</comment>
<evidence type="ECO:0000256" key="2">
    <source>
        <dbReference type="ARBA" id="ARBA00004370"/>
    </source>
</evidence>
<dbReference type="PRINTS" id="PR00463">
    <property type="entry name" value="EP450I"/>
</dbReference>
<keyword evidence="7" id="KW-0560">Oxidoreductase</keyword>
<keyword evidence="14" id="KW-1185">Reference proteome</keyword>
<dbReference type="GO" id="GO:0016705">
    <property type="term" value="F:oxidoreductase activity, acting on paired donors, with incorporation or reduction of molecular oxygen"/>
    <property type="evidence" value="ECO:0007669"/>
    <property type="project" value="InterPro"/>
</dbReference>
<reference evidence="13 14" key="1">
    <citation type="journal article" date="2021" name="Nat. Plants">
        <title>The Taxus genome provides insights into paclitaxel biosynthesis.</title>
        <authorList>
            <person name="Xiong X."/>
            <person name="Gou J."/>
            <person name="Liao Q."/>
            <person name="Li Y."/>
            <person name="Zhou Q."/>
            <person name="Bi G."/>
            <person name="Li C."/>
            <person name="Du R."/>
            <person name="Wang X."/>
            <person name="Sun T."/>
            <person name="Guo L."/>
            <person name="Liang H."/>
            <person name="Lu P."/>
            <person name="Wu Y."/>
            <person name="Zhang Z."/>
            <person name="Ro D.K."/>
            <person name="Shang Y."/>
            <person name="Huang S."/>
            <person name="Yan J."/>
        </authorList>
    </citation>
    <scope>NUCLEOTIDE SEQUENCE [LARGE SCALE GENOMIC DNA]</scope>
    <source>
        <strain evidence="13">Ta-2019</strain>
    </source>
</reference>
<keyword evidence="9" id="KW-0503">Monooxygenase</keyword>
<protein>
    <recommendedName>
        <fullName evidence="15">Cytochrome P450</fullName>
    </recommendedName>
</protein>
<keyword evidence="6" id="KW-0479">Metal-binding</keyword>
<evidence type="ECO:0008006" key="15">
    <source>
        <dbReference type="Google" id="ProtNLM"/>
    </source>
</evidence>
<dbReference type="PANTHER" id="PTHR47943">
    <property type="entry name" value="CYTOCHROME P450 93A3-LIKE"/>
    <property type="match status" value="1"/>
</dbReference>
<dbReference type="OMA" id="EALEICW"/>
<keyword evidence="11 12" id="KW-0472">Membrane</keyword>
<evidence type="ECO:0000256" key="7">
    <source>
        <dbReference type="ARBA" id="ARBA00023002"/>
    </source>
</evidence>
<dbReference type="Gene3D" id="1.10.630.10">
    <property type="entry name" value="Cytochrome P450"/>
    <property type="match status" value="1"/>
</dbReference>
<keyword evidence="10" id="KW-0876">Taxol biosynthesis</keyword>
<dbReference type="EMBL" id="JAHRHJ020000006">
    <property type="protein sequence ID" value="KAH9311167.1"/>
    <property type="molecule type" value="Genomic_DNA"/>
</dbReference>
<keyword evidence="5" id="KW-0349">Heme</keyword>
<evidence type="ECO:0000256" key="4">
    <source>
        <dbReference type="ARBA" id="ARBA00010617"/>
    </source>
</evidence>
<keyword evidence="12" id="KW-1133">Transmembrane helix</keyword>
<comment type="subcellular location">
    <subcellularLocation>
        <location evidence="2">Membrane</location>
    </subcellularLocation>
</comment>
<evidence type="ECO:0000256" key="11">
    <source>
        <dbReference type="ARBA" id="ARBA00023136"/>
    </source>
</evidence>
<name>A0AA38L8E5_TAXCH</name>
<evidence type="ECO:0000256" key="10">
    <source>
        <dbReference type="ARBA" id="ARBA00023059"/>
    </source>
</evidence>
<keyword evidence="8" id="KW-0408">Iron</keyword>
<dbReference type="AlphaFoldDB" id="A0AA38L8E5"/>
<dbReference type="PANTHER" id="PTHR47943:SF2">
    <property type="entry name" value="CYTOCHROME P450"/>
    <property type="match status" value="1"/>
</dbReference>
<evidence type="ECO:0000313" key="14">
    <source>
        <dbReference type="Proteomes" id="UP000824469"/>
    </source>
</evidence>
<evidence type="ECO:0000256" key="6">
    <source>
        <dbReference type="ARBA" id="ARBA00022723"/>
    </source>
</evidence>
<proteinExistence type="inferred from homology"/>
<dbReference type="InterPro" id="IPR002401">
    <property type="entry name" value="Cyt_P450_E_grp-I"/>
</dbReference>
<comment type="caution">
    <text evidence="13">The sequence shown here is derived from an EMBL/GenBank/DDBJ whole genome shotgun (WGS) entry which is preliminary data.</text>
</comment>
<evidence type="ECO:0000256" key="8">
    <source>
        <dbReference type="ARBA" id="ARBA00023004"/>
    </source>
</evidence>
<accession>A0AA38L8E5</accession>